<dbReference type="Gene3D" id="3.90.550.10">
    <property type="entry name" value="Spore Coat Polysaccharide Biosynthesis Protein SpsA, Chain A"/>
    <property type="match status" value="1"/>
</dbReference>
<evidence type="ECO:0000259" key="1">
    <source>
        <dbReference type="Pfam" id="PF00535"/>
    </source>
</evidence>
<dbReference type="InterPro" id="IPR029044">
    <property type="entry name" value="Nucleotide-diphossugar_trans"/>
</dbReference>
<gene>
    <name evidence="2" type="ORF">Melaina855_0150</name>
</gene>
<dbReference type="EMBL" id="MN577570">
    <property type="protein sequence ID" value="QGT49628.1"/>
    <property type="molecule type" value="Genomic_DNA"/>
</dbReference>
<proteinExistence type="predicted"/>
<reference evidence="2" key="1">
    <citation type="journal article" date="2020" name="J. ISSAAS">
        <title>Lactobacilli and other gastrointestinal microbiota of Peromyscus leucopus, reservoir host for agents of Lyme disease and other zoonoses in North America.</title>
        <authorList>
            <person name="Milovic A."/>
            <person name="Bassam K."/>
            <person name="Shao H."/>
            <person name="Chatzistamou I."/>
            <person name="Tufts D.M."/>
            <person name="Diuk-Wasser M."/>
            <person name="Barbour A.G."/>
        </authorList>
    </citation>
    <scope>NUCLEOTIDE SEQUENCE</scope>
    <source>
        <strain evidence="2">LL20</strain>
    </source>
</reference>
<evidence type="ECO:0000313" key="2">
    <source>
        <dbReference type="EMBL" id="QGT49628.1"/>
    </source>
</evidence>
<name>A0A650EKJ4_9BACT</name>
<protein>
    <recommendedName>
        <fullName evidence="1">Glycosyltransferase 2-like domain-containing protein</fullName>
    </recommendedName>
</protein>
<feature type="domain" description="Glycosyltransferase 2-like" evidence="1">
    <location>
        <begin position="7"/>
        <end position="172"/>
    </location>
</feature>
<dbReference type="CDD" id="cd00761">
    <property type="entry name" value="Glyco_tranf_GTA_type"/>
    <property type="match status" value="1"/>
</dbReference>
<organism evidence="2">
    <name type="scientific">uncultured Candidatus Melainabacteria bacterium</name>
    <dbReference type="NCBI Taxonomy" id="2682970"/>
    <lineage>
        <taxon>Bacteria</taxon>
        <taxon>Bacillati</taxon>
        <taxon>Candidatus Melainabacteria</taxon>
        <taxon>environmental samples</taxon>
    </lineage>
</organism>
<dbReference type="SUPFAM" id="SSF53448">
    <property type="entry name" value="Nucleotide-diphospho-sugar transferases"/>
    <property type="match status" value="1"/>
</dbReference>
<dbReference type="GO" id="GO:0016758">
    <property type="term" value="F:hexosyltransferase activity"/>
    <property type="evidence" value="ECO:0007669"/>
    <property type="project" value="UniProtKB-ARBA"/>
</dbReference>
<dbReference type="Pfam" id="PF00535">
    <property type="entry name" value="Glycos_transf_2"/>
    <property type="match status" value="1"/>
</dbReference>
<sequence>MKNIKISVIVPVYNVEKYLSQCIESILNQSLREIEIICINDGSSDSSLQILEKYKNLDERIIIVDKNNTGYGASCNIGLKLSRGEYISIIETDDFIASNMLEDMYNLAIKNSVDIVKSAYYEYKDLDETNREYVSKINWSSQYIMPDGIFKIEKCPQLLYFHPSIWSCIYKREFLKKHNIWFVEAQKAGWADNPFQVQTLCLAERIIYTDNAYYYYRLTNPTSSSNIVNLSNPFDRSDEVHAFLTSKNINDTNLLAHLYKREMSYIDIVANGVCEDLYDSAAEKILKLINRMDKSIISTNNFINDYEKNLYKTCQTKDGIKELLKSRETYRKNAAQVK</sequence>
<dbReference type="PANTHER" id="PTHR22916:SF3">
    <property type="entry name" value="UDP-GLCNAC:BETAGAL BETA-1,3-N-ACETYLGLUCOSAMINYLTRANSFERASE-LIKE PROTEIN 1"/>
    <property type="match status" value="1"/>
</dbReference>
<dbReference type="InterPro" id="IPR001173">
    <property type="entry name" value="Glyco_trans_2-like"/>
</dbReference>
<dbReference type="PANTHER" id="PTHR22916">
    <property type="entry name" value="GLYCOSYLTRANSFERASE"/>
    <property type="match status" value="1"/>
</dbReference>
<dbReference type="AlphaFoldDB" id="A0A650EKJ4"/>
<accession>A0A650EKJ4</accession>